<keyword evidence="5 7" id="KW-0472">Membrane</keyword>
<evidence type="ECO:0000256" key="2">
    <source>
        <dbReference type="ARBA" id="ARBA00022475"/>
    </source>
</evidence>
<organism evidence="9 10">
    <name type="scientific">Halanaerobium saccharolyticum</name>
    <dbReference type="NCBI Taxonomy" id="43595"/>
    <lineage>
        <taxon>Bacteria</taxon>
        <taxon>Bacillati</taxon>
        <taxon>Bacillota</taxon>
        <taxon>Clostridia</taxon>
        <taxon>Halanaerobiales</taxon>
        <taxon>Halanaerobiaceae</taxon>
        <taxon>Halanaerobium</taxon>
    </lineage>
</organism>
<dbReference type="AlphaFoldDB" id="A0A2T5RJC0"/>
<keyword evidence="4 7" id="KW-1133">Transmembrane helix</keyword>
<evidence type="ECO:0000313" key="9">
    <source>
        <dbReference type="EMBL" id="PTV98642.1"/>
    </source>
</evidence>
<comment type="caution">
    <text evidence="9">The sequence shown here is derived from an EMBL/GenBank/DDBJ whole genome shotgun (WGS) entry which is preliminary data.</text>
</comment>
<feature type="transmembrane region" description="Helical" evidence="7">
    <location>
        <begin position="44"/>
        <end position="66"/>
    </location>
</feature>
<dbReference type="NCBIfam" id="TIGR00704">
    <property type="entry name" value="NaPi_cotrn_rel"/>
    <property type="match status" value="1"/>
</dbReference>
<evidence type="ECO:0000256" key="1">
    <source>
        <dbReference type="ARBA" id="ARBA00004651"/>
    </source>
</evidence>
<dbReference type="Pfam" id="PF02690">
    <property type="entry name" value="Na_Pi_cotrans"/>
    <property type="match status" value="2"/>
</dbReference>
<dbReference type="PANTHER" id="PTHR10010">
    <property type="entry name" value="SOLUTE CARRIER FAMILY 34 SODIUM PHOSPHATE , MEMBER 2-RELATED"/>
    <property type="match status" value="1"/>
</dbReference>
<protein>
    <submittedName>
        <fullName evidence="9">Phosphate:Na+ symporter</fullName>
    </submittedName>
</protein>
<evidence type="ECO:0000313" key="10">
    <source>
        <dbReference type="Proteomes" id="UP000244089"/>
    </source>
</evidence>
<feature type="transmembrane region" description="Helical" evidence="7">
    <location>
        <begin position="180"/>
        <end position="204"/>
    </location>
</feature>
<dbReference type="Pfam" id="PF01895">
    <property type="entry name" value="PhoU"/>
    <property type="match status" value="2"/>
</dbReference>
<dbReference type="InterPro" id="IPR004633">
    <property type="entry name" value="NaPi_cotrn-rel/YqeW-like"/>
</dbReference>
<keyword evidence="3 7" id="KW-0812">Transmembrane</keyword>
<evidence type="ECO:0000256" key="5">
    <source>
        <dbReference type="ARBA" id="ARBA00023136"/>
    </source>
</evidence>
<reference evidence="9 10" key="1">
    <citation type="submission" date="2018-04" db="EMBL/GenBank/DDBJ databases">
        <title>Subsurface microbial communities from deep shales in Ohio and West Virginia, USA.</title>
        <authorList>
            <person name="Wrighton K."/>
        </authorList>
    </citation>
    <scope>NUCLEOTIDE SEQUENCE [LARGE SCALE GENOMIC DNA]</scope>
    <source>
        <strain evidence="9 10">WC1</strain>
    </source>
</reference>
<gene>
    <name evidence="9" type="ORF">C8C76_11548</name>
</gene>
<name>A0A2T5RJC0_9FIRM</name>
<dbReference type="InterPro" id="IPR026022">
    <property type="entry name" value="PhoU_dom"/>
</dbReference>
<evidence type="ECO:0000256" key="4">
    <source>
        <dbReference type="ARBA" id="ARBA00022989"/>
    </source>
</evidence>
<dbReference type="GO" id="GO:0005886">
    <property type="term" value="C:plasma membrane"/>
    <property type="evidence" value="ECO:0007669"/>
    <property type="project" value="UniProtKB-SubCell"/>
</dbReference>
<feature type="transmembrane region" description="Helical" evidence="7">
    <location>
        <begin position="216"/>
        <end position="239"/>
    </location>
</feature>
<feature type="transmembrane region" description="Helical" evidence="7">
    <location>
        <begin position="135"/>
        <end position="152"/>
    </location>
</feature>
<dbReference type="EMBL" id="QAXS01000015">
    <property type="protein sequence ID" value="PTV98642.1"/>
    <property type="molecule type" value="Genomic_DNA"/>
</dbReference>
<feature type="domain" description="PhoU" evidence="8">
    <location>
        <begin position="361"/>
        <end position="447"/>
    </location>
</feature>
<feature type="transmembrane region" description="Helical" evidence="7">
    <location>
        <begin position="112"/>
        <end position="129"/>
    </location>
</feature>
<keyword evidence="2" id="KW-1003">Cell membrane</keyword>
<evidence type="ECO:0000256" key="3">
    <source>
        <dbReference type="ARBA" id="ARBA00022692"/>
    </source>
</evidence>
<feature type="transmembrane region" description="Helical" evidence="7">
    <location>
        <begin position="78"/>
        <end position="100"/>
    </location>
</feature>
<evidence type="ECO:0000256" key="6">
    <source>
        <dbReference type="SAM" id="Coils"/>
    </source>
</evidence>
<feature type="transmembrane region" description="Helical" evidence="7">
    <location>
        <begin position="303"/>
        <end position="323"/>
    </location>
</feature>
<dbReference type="GO" id="GO:0005436">
    <property type="term" value="F:sodium:phosphate symporter activity"/>
    <property type="evidence" value="ECO:0007669"/>
    <property type="project" value="InterPro"/>
</dbReference>
<feature type="coiled-coil region" evidence="6">
    <location>
        <begin position="382"/>
        <end position="409"/>
    </location>
</feature>
<dbReference type="NCBIfam" id="NF037997">
    <property type="entry name" value="Na_Pi_symport"/>
    <property type="match status" value="1"/>
</dbReference>
<dbReference type="OrthoDB" id="9763003at2"/>
<evidence type="ECO:0000256" key="7">
    <source>
        <dbReference type="SAM" id="Phobius"/>
    </source>
</evidence>
<sequence length="572" mass="62594">MKGEIGLGIDMAIGLLGGLGLFIYGMKQMSEGLQKTAGKRLRHFLAAMTSKPIMGVGVGTIITAIIQSSSATTVMVVGFVNAGLMTLFQSVGVIMGANIGTTITAQLIAFKLGDYAFHAIAIGAFTYLFSKSKKFQYIGQVLLGFGLLFLGLETMGDTMEPLKDSVVFVNWMESFAQYPILGVLTGIFVTVAVQSSSASFGILLGLVTAGAIHYEAAIPILLGSNIGTTVTAILSAIGANLTAKRAAAAHFLFNVLGASIMIAFLYIIPDFGVMIENLILSISGFFGQINPSEERLLANTHTFFNVLNTFLWLPFTGFMVYLVKKMIPGEDLTLKRGTTFIDERMLSTPYVAIDQVKKEIVAMGGISRDMVCESVDGFLDGNGDVIKKIRRHEDIVNEMEEELLHFIQKIPQAQLNDVDIRTLDKYFAVVDDIESIADDADDIAELIENRLENKLKFSSDAQATIQEVYSIICDVLDKTLELIETDDLEIAAEILEAEERLDEMQIQFRHESISRIKGNDKDSCDPNSGIILLELLDDLEHISDQMADIAHSIIEIYEDENISKDVQDVDVV</sequence>
<dbReference type="InterPro" id="IPR003841">
    <property type="entry name" value="Na/Pi_transpt"/>
</dbReference>
<feature type="domain" description="PhoU" evidence="8">
    <location>
        <begin position="466"/>
        <end position="552"/>
    </location>
</feature>
<dbReference type="InterPro" id="IPR038078">
    <property type="entry name" value="PhoU-like_sf"/>
</dbReference>
<dbReference type="GO" id="GO:0044341">
    <property type="term" value="P:sodium-dependent phosphate transport"/>
    <property type="evidence" value="ECO:0007669"/>
    <property type="project" value="InterPro"/>
</dbReference>
<dbReference type="SUPFAM" id="SSF109755">
    <property type="entry name" value="PhoU-like"/>
    <property type="match status" value="1"/>
</dbReference>
<feature type="transmembrane region" description="Helical" evidence="7">
    <location>
        <begin position="251"/>
        <end position="268"/>
    </location>
</feature>
<keyword evidence="6" id="KW-0175">Coiled coil</keyword>
<evidence type="ECO:0000259" key="8">
    <source>
        <dbReference type="Pfam" id="PF01895"/>
    </source>
</evidence>
<dbReference type="Proteomes" id="UP000244089">
    <property type="component" value="Unassembled WGS sequence"/>
</dbReference>
<dbReference type="Gene3D" id="1.20.58.220">
    <property type="entry name" value="Phosphate transport system protein phou homolog 2, domain 2"/>
    <property type="match status" value="1"/>
</dbReference>
<comment type="subcellular location">
    <subcellularLocation>
        <location evidence="1">Cell membrane</location>
        <topology evidence="1">Multi-pass membrane protein</topology>
    </subcellularLocation>
</comment>
<accession>A0A2T5RJC0</accession>
<dbReference type="PANTHER" id="PTHR10010:SF46">
    <property type="entry name" value="SODIUM-DEPENDENT PHOSPHATE TRANSPORT PROTEIN 2B"/>
    <property type="match status" value="1"/>
</dbReference>
<proteinExistence type="predicted"/>
<feature type="transmembrane region" description="Helical" evidence="7">
    <location>
        <begin position="6"/>
        <end position="24"/>
    </location>
</feature>